<evidence type="ECO:0000259" key="9">
    <source>
        <dbReference type="Pfam" id="PF00218"/>
    </source>
</evidence>
<comment type="pathway">
    <text evidence="2 8">Amino-acid biosynthesis; L-tryptophan biosynthesis; L-tryptophan from chorismate: step 4/5.</text>
</comment>
<dbReference type="CDD" id="cd00331">
    <property type="entry name" value="IGPS"/>
    <property type="match status" value="1"/>
</dbReference>
<feature type="domain" description="Indole-3-glycerol phosphate synthase" evidence="9">
    <location>
        <begin position="7"/>
        <end position="262"/>
    </location>
</feature>
<dbReference type="UniPathway" id="UPA00035">
    <property type="reaction ID" value="UER00043"/>
</dbReference>
<comment type="caution">
    <text evidence="10">The sequence shown here is derived from an EMBL/GenBank/DDBJ whole genome shotgun (WGS) entry which is preliminary data.</text>
</comment>
<dbReference type="NCBIfam" id="NF001370">
    <property type="entry name" value="PRK00278.1-2"/>
    <property type="match status" value="1"/>
</dbReference>
<evidence type="ECO:0000256" key="4">
    <source>
        <dbReference type="ARBA" id="ARBA00022793"/>
    </source>
</evidence>
<sequence length="271" mass="29339">MSLPTILERILVTKREEIAAGKARTSASELNAKAADLPPARGFVAALDAAAARGPAIIAEVKKASPSAGVIRADFRPADIAAAYERGGAACLSVLTDEDYFQGHADYLAQARGACALPVLRKDFIIDPWQVPESRCMGADCILLIVAALDDEQLHQLFGLAREQGMDVLVEVHDEDEMRRALALPDDALLGVNNRDLHRFVTSLDTTTRLQAMLPPGRMLVTESGIRTRKDIAGLRADGIDAFLVGEAFMREDDPGQALRQLFFDTTEVSE</sequence>
<keyword evidence="6 8" id="KW-0057">Aromatic amino acid biosynthesis</keyword>
<comment type="similarity">
    <text evidence="8">Belongs to the TrpC family.</text>
</comment>
<dbReference type="RefSeq" id="WP_150864457.1">
    <property type="nucleotide sequence ID" value="NZ_VYXP01000006.1"/>
</dbReference>
<keyword evidence="4 8" id="KW-0210">Decarboxylase</keyword>
<evidence type="ECO:0000256" key="8">
    <source>
        <dbReference type="HAMAP-Rule" id="MF_00134"/>
    </source>
</evidence>
<accession>A0A5N0T787</accession>
<dbReference type="HAMAP" id="MF_00134_B">
    <property type="entry name" value="IGPS_B"/>
    <property type="match status" value="1"/>
</dbReference>
<dbReference type="PANTHER" id="PTHR22854:SF2">
    <property type="entry name" value="INDOLE-3-GLYCEROL-PHOSPHATE SYNTHASE"/>
    <property type="match status" value="1"/>
</dbReference>
<dbReference type="AlphaFoldDB" id="A0A5N0T787"/>
<dbReference type="GO" id="GO:0004425">
    <property type="term" value="F:indole-3-glycerol-phosphate synthase activity"/>
    <property type="evidence" value="ECO:0007669"/>
    <property type="project" value="UniProtKB-UniRule"/>
</dbReference>
<evidence type="ECO:0000256" key="3">
    <source>
        <dbReference type="ARBA" id="ARBA00022605"/>
    </source>
</evidence>
<dbReference type="InterPro" id="IPR013785">
    <property type="entry name" value="Aldolase_TIM"/>
</dbReference>
<evidence type="ECO:0000256" key="7">
    <source>
        <dbReference type="ARBA" id="ARBA00023239"/>
    </source>
</evidence>
<evidence type="ECO:0000313" key="11">
    <source>
        <dbReference type="Proteomes" id="UP000325372"/>
    </source>
</evidence>
<evidence type="ECO:0000256" key="1">
    <source>
        <dbReference type="ARBA" id="ARBA00001633"/>
    </source>
</evidence>
<proteinExistence type="inferred from homology"/>
<gene>
    <name evidence="8 10" type="primary">trpC</name>
    <name evidence="10" type="ORF">F3N42_10645</name>
</gene>
<name>A0A5N0T787_9GAMM</name>
<dbReference type="Gene3D" id="3.20.20.70">
    <property type="entry name" value="Aldolase class I"/>
    <property type="match status" value="1"/>
</dbReference>
<dbReference type="EC" id="4.1.1.48" evidence="8"/>
<keyword evidence="3 8" id="KW-0028">Amino-acid biosynthesis</keyword>
<dbReference type="NCBIfam" id="NF001377">
    <property type="entry name" value="PRK00278.2-4"/>
    <property type="match status" value="1"/>
</dbReference>
<keyword evidence="11" id="KW-1185">Reference proteome</keyword>
<dbReference type="NCBIfam" id="NF001373">
    <property type="entry name" value="PRK00278.1-6"/>
    <property type="match status" value="1"/>
</dbReference>
<dbReference type="GO" id="GO:0000162">
    <property type="term" value="P:L-tryptophan biosynthetic process"/>
    <property type="evidence" value="ECO:0007669"/>
    <property type="project" value="UniProtKB-UniRule"/>
</dbReference>
<keyword evidence="7 8" id="KW-0456">Lyase</keyword>
<dbReference type="InterPro" id="IPR013798">
    <property type="entry name" value="Indole-3-glycerol_P_synth_dom"/>
</dbReference>
<dbReference type="EMBL" id="VYXP01000006">
    <property type="protein sequence ID" value="KAA9130820.1"/>
    <property type="molecule type" value="Genomic_DNA"/>
</dbReference>
<dbReference type="Pfam" id="PF00218">
    <property type="entry name" value="IGPS"/>
    <property type="match status" value="1"/>
</dbReference>
<dbReference type="PANTHER" id="PTHR22854">
    <property type="entry name" value="TRYPTOPHAN BIOSYNTHESIS PROTEIN"/>
    <property type="match status" value="1"/>
</dbReference>
<dbReference type="InterPro" id="IPR011060">
    <property type="entry name" value="RibuloseP-bd_barrel"/>
</dbReference>
<evidence type="ECO:0000256" key="2">
    <source>
        <dbReference type="ARBA" id="ARBA00004696"/>
    </source>
</evidence>
<dbReference type="PROSITE" id="PS00614">
    <property type="entry name" value="IGPS"/>
    <property type="match status" value="1"/>
</dbReference>
<evidence type="ECO:0000256" key="6">
    <source>
        <dbReference type="ARBA" id="ARBA00023141"/>
    </source>
</evidence>
<protein>
    <recommendedName>
        <fullName evidence="8">Indole-3-glycerol phosphate synthase</fullName>
        <shortName evidence="8">IGPS</shortName>
        <ecNumber evidence="8">4.1.1.48</ecNumber>
    </recommendedName>
</protein>
<dbReference type="SUPFAM" id="SSF51366">
    <property type="entry name" value="Ribulose-phoshate binding barrel"/>
    <property type="match status" value="1"/>
</dbReference>
<keyword evidence="5 8" id="KW-0822">Tryptophan biosynthesis</keyword>
<evidence type="ECO:0000313" key="10">
    <source>
        <dbReference type="EMBL" id="KAA9130820.1"/>
    </source>
</evidence>
<reference evidence="10 11" key="1">
    <citation type="submission" date="2019-09" db="EMBL/GenBank/DDBJ databases">
        <title>Wenzhouxiangella sp. Genome sequencing and assembly.</title>
        <authorList>
            <person name="Zhang R."/>
        </authorList>
    </citation>
    <scope>NUCLEOTIDE SEQUENCE [LARGE SCALE GENOMIC DNA]</scope>
    <source>
        <strain evidence="10 11">W260</strain>
    </source>
</reference>
<organism evidence="10 11">
    <name type="scientific">Marinihelvus fidelis</name>
    <dbReference type="NCBI Taxonomy" id="2613842"/>
    <lineage>
        <taxon>Bacteria</taxon>
        <taxon>Pseudomonadati</taxon>
        <taxon>Pseudomonadota</taxon>
        <taxon>Gammaproteobacteria</taxon>
        <taxon>Chromatiales</taxon>
        <taxon>Wenzhouxiangellaceae</taxon>
        <taxon>Marinihelvus</taxon>
    </lineage>
</organism>
<dbReference type="Proteomes" id="UP000325372">
    <property type="component" value="Unassembled WGS sequence"/>
</dbReference>
<comment type="catalytic activity">
    <reaction evidence="1 8">
        <text>1-(2-carboxyphenylamino)-1-deoxy-D-ribulose 5-phosphate + H(+) = (1S,2R)-1-C-(indol-3-yl)glycerol 3-phosphate + CO2 + H2O</text>
        <dbReference type="Rhea" id="RHEA:23476"/>
        <dbReference type="ChEBI" id="CHEBI:15377"/>
        <dbReference type="ChEBI" id="CHEBI:15378"/>
        <dbReference type="ChEBI" id="CHEBI:16526"/>
        <dbReference type="ChEBI" id="CHEBI:58613"/>
        <dbReference type="ChEBI" id="CHEBI:58866"/>
        <dbReference type="EC" id="4.1.1.48"/>
    </reaction>
</comment>
<dbReference type="InterPro" id="IPR001468">
    <property type="entry name" value="Indole-3-GlycerolPSynthase_CS"/>
</dbReference>
<dbReference type="InterPro" id="IPR045186">
    <property type="entry name" value="Indole-3-glycerol_P_synth"/>
</dbReference>
<dbReference type="FunFam" id="3.20.20.70:FF:000024">
    <property type="entry name" value="Indole-3-glycerol phosphate synthase"/>
    <property type="match status" value="1"/>
</dbReference>
<evidence type="ECO:0000256" key="5">
    <source>
        <dbReference type="ARBA" id="ARBA00022822"/>
    </source>
</evidence>
<dbReference type="GO" id="GO:0004640">
    <property type="term" value="F:phosphoribosylanthranilate isomerase activity"/>
    <property type="evidence" value="ECO:0007669"/>
    <property type="project" value="TreeGrafter"/>
</dbReference>